<dbReference type="GeneID" id="8442940"/>
<dbReference type="FunCoup" id="C4JW10">
    <property type="interactions" value="39"/>
</dbReference>
<accession>C4JW10</accession>
<evidence type="ECO:0008006" key="5">
    <source>
        <dbReference type="Google" id="ProtNLM"/>
    </source>
</evidence>
<dbReference type="Gene3D" id="3.40.50.1820">
    <property type="entry name" value="alpha/beta hydrolase"/>
    <property type="match status" value="1"/>
</dbReference>
<dbReference type="OrthoDB" id="164921at2759"/>
<dbReference type="InterPro" id="IPR019431">
    <property type="entry name" value="DUF2417"/>
</dbReference>
<name>C4JW10_UNCRE</name>
<reference evidence="4" key="1">
    <citation type="journal article" date="2009" name="Genome Res.">
        <title>Comparative genomic analyses of the human fungal pathogens Coccidioides and their relatives.</title>
        <authorList>
            <person name="Sharpton T.J."/>
            <person name="Stajich J.E."/>
            <person name="Rounsley S.D."/>
            <person name="Gardner M.J."/>
            <person name="Wortman J.R."/>
            <person name="Jordar V.S."/>
            <person name="Maiti R."/>
            <person name="Kodira C.D."/>
            <person name="Neafsey D.E."/>
            <person name="Zeng Q."/>
            <person name="Hung C.-Y."/>
            <person name="McMahan C."/>
            <person name="Muszewska A."/>
            <person name="Grynberg M."/>
            <person name="Mandel M.A."/>
            <person name="Kellner E.M."/>
            <person name="Barker B.M."/>
            <person name="Galgiani J.N."/>
            <person name="Orbach M.J."/>
            <person name="Kirkland T.N."/>
            <person name="Cole G.T."/>
            <person name="Henn M.R."/>
            <person name="Birren B.W."/>
            <person name="Taylor J.W."/>
        </authorList>
    </citation>
    <scope>NUCLEOTIDE SEQUENCE [LARGE SCALE GENOMIC DNA]</scope>
    <source>
        <strain evidence="4">UAMH 1704</strain>
    </source>
</reference>
<dbReference type="VEuPathDB" id="FungiDB:UREG_06752"/>
<dbReference type="STRING" id="336963.C4JW10"/>
<dbReference type="HOGENOM" id="CLU_028296_1_0_1"/>
<dbReference type="AlphaFoldDB" id="C4JW10"/>
<dbReference type="KEGG" id="ure:UREG_06752"/>
<keyword evidence="4" id="KW-1185">Reference proteome</keyword>
<dbReference type="EMBL" id="CH476618">
    <property type="protein sequence ID" value="EEP81887.1"/>
    <property type="molecule type" value="Genomic_DNA"/>
</dbReference>
<feature type="region of interest" description="Disordered" evidence="1">
    <location>
        <begin position="1"/>
        <end position="57"/>
    </location>
</feature>
<sequence>MSPIWGSPRNDEAERAEEAPRDEREGSQRGPKTRDNRDQEREPDERTRLLPQGGAYLSPDDPAVSPYNLWGVRALRSLTILFLLITLVWWVLLLVSIFVSPPMMNSRGSGFTDFSYTTLTLSNLLIALIFFSVPSLPMTIWGASMSVFLAVNLFIILGVPRLRVEEGWIGIASVAWATLISLYLVAQTRSVAWGKREEEERLTGREETRRPLREWVAVLVQTIIMAITVLIAILLMATLILRARDASLPPPGKKYYVDNDKYQVHLACVGETHSDRSSSRNRTTPTVLVEGGGDPVEYSFLKWVDAAYDHGSISRYCYWDRPGIAWSENSPSPHSAGMSADALSEALALADEEGPWVLVSTGVGGIYSRIFASRHTRDIDGIMLVEAMHEDFLGELGKPGRGFKLWLRGILSPLGLDRLAGAIFKGRTREDRICGSRSYQGGKFIKAKLQESLVAQSMTKSEISSARNIQSPSTPLVVVSSGREMRRSREWEEKQEDLTKITRKLIAWDIVKRAPHEVWETVEGQKTLEKRLKELVRGEDED</sequence>
<feature type="transmembrane region" description="Helical" evidence="2">
    <location>
        <begin position="215"/>
        <end position="241"/>
    </location>
</feature>
<feature type="transmembrane region" description="Helical" evidence="2">
    <location>
        <begin position="140"/>
        <end position="162"/>
    </location>
</feature>
<evidence type="ECO:0000256" key="1">
    <source>
        <dbReference type="SAM" id="MobiDB-lite"/>
    </source>
</evidence>
<feature type="transmembrane region" description="Helical" evidence="2">
    <location>
        <begin position="78"/>
        <end position="99"/>
    </location>
</feature>
<evidence type="ECO:0000313" key="3">
    <source>
        <dbReference type="EMBL" id="EEP81887.1"/>
    </source>
</evidence>
<dbReference type="Pfam" id="PF10329">
    <property type="entry name" value="DUF2417"/>
    <property type="match status" value="1"/>
</dbReference>
<protein>
    <recommendedName>
        <fullName evidence="5">Mitochondrial integral membrane protein</fullName>
    </recommendedName>
</protein>
<dbReference type="eggNOG" id="ENOG502QQW9">
    <property type="taxonomic scope" value="Eukaryota"/>
</dbReference>
<evidence type="ECO:0000256" key="2">
    <source>
        <dbReference type="SAM" id="Phobius"/>
    </source>
</evidence>
<dbReference type="InParanoid" id="C4JW10"/>
<organism evidence="3 4">
    <name type="scientific">Uncinocarpus reesii (strain UAMH 1704)</name>
    <dbReference type="NCBI Taxonomy" id="336963"/>
    <lineage>
        <taxon>Eukaryota</taxon>
        <taxon>Fungi</taxon>
        <taxon>Dikarya</taxon>
        <taxon>Ascomycota</taxon>
        <taxon>Pezizomycotina</taxon>
        <taxon>Eurotiomycetes</taxon>
        <taxon>Eurotiomycetidae</taxon>
        <taxon>Onygenales</taxon>
        <taxon>Onygenaceae</taxon>
        <taxon>Uncinocarpus</taxon>
    </lineage>
</organism>
<dbReference type="Proteomes" id="UP000002058">
    <property type="component" value="Unassembled WGS sequence"/>
</dbReference>
<keyword evidence="2" id="KW-0812">Transmembrane</keyword>
<feature type="transmembrane region" description="Helical" evidence="2">
    <location>
        <begin position="168"/>
        <end position="186"/>
    </location>
</feature>
<gene>
    <name evidence="3" type="ORF">UREG_06752</name>
</gene>
<dbReference type="RefSeq" id="XP_002583785.1">
    <property type="nucleotide sequence ID" value="XM_002583739.1"/>
</dbReference>
<dbReference type="OMA" id="ISRYCYW"/>
<dbReference type="InterPro" id="IPR029058">
    <property type="entry name" value="AB_hydrolase_fold"/>
</dbReference>
<evidence type="ECO:0000313" key="4">
    <source>
        <dbReference type="Proteomes" id="UP000002058"/>
    </source>
</evidence>
<feature type="compositionally biased region" description="Basic and acidic residues" evidence="1">
    <location>
        <begin position="9"/>
        <end position="48"/>
    </location>
</feature>
<keyword evidence="2" id="KW-1133">Transmembrane helix</keyword>
<proteinExistence type="predicted"/>
<dbReference type="SUPFAM" id="SSF53474">
    <property type="entry name" value="alpha/beta-Hydrolases"/>
    <property type="match status" value="1"/>
</dbReference>
<keyword evidence="2" id="KW-0472">Membrane</keyword>
<feature type="transmembrane region" description="Helical" evidence="2">
    <location>
        <begin position="114"/>
        <end position="133"/>
    </location>
</feature>